<organism evidence="2">
    <name type="scientific">Anopheles triannulatus</name>
    <dbReference type="NCBI Taxonomy" id="58253"/>
    <lineage>
        <taxon>Eukaryota</taxon>
        <taxon>Metazoa</taxon>
        <taxon>Ecdysozoa</taxon>
        <taxon>Arthropoda</taxon>
        <taxon>Hexapoda</taxon>
        <taxon>Insecta</taxon>
        <taxon>Pterygota</taxon>
        <taxon>Neoptera</taxon>
        <taxon>Endopterygota</taxon>
        <taxon>Diptera</taxon>
        <taxon>Nematocera</taxon>
        <taxon>Culicoidea</taxon>
        <taxon>Culicidae</taxon>
        <taxon>Anophelinae</taxon>
        <taxon>Anopheles</taxon>
    </lineage>
</organism>
<feature type="chain" id="PRO_5014973339" evidence="1">
    <location>
        <begin position="30"/>
        <end position="69"/>
    </location>
</feature>
<accession>A0A2M4B3L4</accession>
<protein>
    <submittedName>
        <fullName evidence="2">Putative secreted protein</fullName>
    </submittedName>
</protein>
<feature type="signal peptide" evidence="1">
    <location>
        <begin position="1"/>
        <end position="29"/>
    </location>
</feature>
<keyword evidence="1" id="KW-0732">Signal</keyword>
<reference evidence="2" key="1">
    <citation type="submission" date="2018-01" db="EMBL/GenBank/DDBJ databases">
        <title>An insight into the sialome of Amazonian anophelines.</title>
        <authorList>
            <person name="Ribeiro J.M."/>
            <person name="Scarpassa V."/>
            <person name="Calvo E."/>
        </authorList>
    </citation>
    <scope>NUCLEOTIDE SEQUENCE</scope>
    <source>
        <tissue evidence="2">Salivary glands</tissue>
    </source>
</reference>
<evidence type="ECO:0000313" key="2">
    <source>
        <dbReference type="EMBL" id="MBW47408.1"/>
    </source>
</evidence>
<sequence>MHRQRLMIVEMVMMVVVVIEIGHQWRTTATVPGARRLTTVLRRLHPQERPQSRTGGRGGCRHWVQLVLR</sequence>
<dbReference type="EMBL" id="GGFK01014087">
    <property type="protein sequence ID" value="MBW47408.1"/>
    <property type="molecule type" value="Transcribed_RNA"/>
</dbReference>
<evidence type="ECO:0000256" key="1">
    <source>
        <dbReference type="SAM" id="SignalP"/>
    </source>
</evidence>
<proteinExistence type="predicted"/>
<dbReference type="AlphaFoldDB" id="A0A2M4B3L4"/>
<name>A0A2M4B3L4_9DIPT</name>